<protein>
    <submittedName>
        <fullName evidence="1">Uncharacterized protein</fullName>
    </submittedName>
</protein>
<dbReference type="AlphaFoldDB" id="A0AAV7H7D4"/>
<sequence length="266" mass="30172">MVKVKYLIYFGNLLTRVFKEVKTKNLTLFLSLLEMAENQESFYSLLELAENHNLVLKNVSPEPPKNQSRDLKKIGRNFALSNLSNFLGPMAEKRVEALEARLEGEVGKLQTDMGSLNECLSAVERRFGNLEEMMKHMLKNQAKATLSKARGNHKNDMPREDKRVVLSKIDGDEMIMTVGPSVEKYSTEVSLDVDGRTTLAELDSPANLPKENKNSIEDCYHQDFISQDNEETSKKTKNYVSTDSFYSSSSHKVLVDKLSAEQKKII</sequence>
<comment type="caution">
    <text evidence="1">The sequence shown here is derived from an EMBL/GenBank/DDBJ whole genome shotgun (WGS) entry which is preliminary data.</text>
</comment>
<evidence type="ECO:0000313" key="1">
    <source>
        <dbReference type="EMBL" id="KAH0469739.1"/>
    </source>
</evidence>
<proteinExistence type="predicted"/>
<keyword evidence="2" id="KW-1185">Reference proteome</keyword>
<gene>
    <name evidence="1" type="ORF">IEQ34_001297</name>
</gene>
<reference evidence="1 2" key="1">
    <citation type="journal article" date="2021" name="Hortic Res">
        <title>Chromosome-scale assembly of the Dendrobium chrysotoxum genome enhances the understanding of orchid evolution.</title>
        <authorList>
            <person name="Zhang Y."/>
            <person name="Zhang G.Q."/>
            <person name="Zhang D."/>
            <person name="Liu X.D."/>
            <person name="Xu X.Y."/>
            <person name="Sun W.H."/>
            <person name="Yu X."/>
            <person name="Zhu X."/>
            <person name="Wang Z.W."/>
            <person name="Zhao X."/>
            <person name="Zhong W.Y."/>
            <person name="Chen H."/>
            <person name="Yin W.L."/>
            <person name="Huang T."/>
            <person name="Niu S.C."/>
            <person name="Liu Z.J."/>
        </authorList>
    </citation>
    <scope>NUCLEOTIDE SEQUENCE [LARGE SCALE GENOMIC DNA]</scope>
    <source>
        <strain evidence="1">Lindl</strain>
    </source>
</reference>
<name>A0AAV7H7D4_DENCH</name>
<accession>A0AAV7H7D4</accession>
<evidence type="ECO:0000313" key="2">
    <source>
        <dbReference type="Proteomes" id="UP000775213"/>
    </source>
</evidence>
<organism evidence="1 2">
    <name type="scientific">Dendrobium chrysotoxum</name>
    <name type="common">Orchid</name>
    <dbReference type="NCBI Taxonomy" id="161865"/>
    <lineage>
        <taxon>Eukaryota</taxon>
        <taxon>Viridiplantae</taxon>
        <taxon>Streptophyta</taxon>
        <taxon>Embryophyta</taxon>
        <taxon>Tracheophyta</taxon>
        <taxon>Spermatophyta</taxon>
        <taxon>Magnoliopsida</taxon>
        <taxon>Liliopsida</taxon>
        <taxon>Asparagales</taxon>
        <taxon>Orchidaceae</taxon>
        <taxon>Epidendroideae</taxon>
        <taxon>Malaxideae</taxon>
        <taxon>Dendrobiinae</taxon>
        <taxon>Dendrobium</taxon>
    </lineage>
</organism>
<dbReference type="EMBL" id="JAGFBR010000002">
    <property type="protein sequence ID" value="KAH0469739.1"/>
    <property type="molecule type" value="Genomic_DNA"/>
</dbReference>
<dbReference type="Proteomes" id="UP000775213">
    <property type="component" value="Unassembled WGS sequence"/>
</dbReference>